<sequence>MEIKCHLQNQVKIKHLVFLLSFLIYLTSCQKDEKKPKAIETVDYRDKIVGDYEGIYVYSSYDDNNDTLSHDTNDVVVTLKKEEHDSLVVAKFDPTLTGSKKSFELTYRNGKLISDIEYHPPSFRFSGDSLYFYYHPVSGPIFHRCYTIK</sequence>
<dbReference type="Proteomes" id="UP000435357">
    <property type="component" value="Unassembled WGS sequence"/>
</dbReference>
<evidence type="ECO:0000313" key="2">
    <source>
        <dbReference type="Proteomes" id="UP000435357"/>
    </source>
</evidence>
<reference evidence="1 2" key="1">
    <citation type="submission" date="2019-09" db="EMBL/GenBank/DDBJ databases">
        <title>Genomes of Cryomorphaceae.</title>
        <authorList>
            <person name="Bowman J.P."/>
        </authorList>
    </citation>
    <scope>NUCLEOTIDE SEQUENCE [LARGE SCALE GENOMIC DNA]</scope>
    <source>
        <strain evidence="1 2">KCTC 52047</strain>
    </source>
</reference>
<comment type="caution">
    <text evidence="1">The sequence shown here is derived from an EMBL/GenBank/DDBJ whole genome shotgun (WGS) entry which is preliminary data.</text>
</comment>
<keyword evidence="2" id="KW-1185">Reference proteome</keyword>
<protein>
    <submittedName>
        <fullName evidence="1">Uncharacterized protein</fullName>
    </submittedName>
</protein>
<dbReference type="AlphaFoldDB" id="A0A6N6M8E8"/>
<accession>A0A6N6M8E8</accession>
<dbReference type="EMBL" id="WACR01000005">
    <property type="protein sequence ID" value="KAB1064374.1"/>
    <property type="molecule type" value="Genomic_DNA"/>
</dbReference>
<gene>
    <name evidence="1" type="ORF">F3059_06635</name>
</gene>
<name>A0A6N6M8E8_9FLAO</name>
<organism evidence="1 2">
    <name type="scientific">Salibacter halophilus</name>
    <dbReference type="NCBI Taxonomy" id="1803916"/>
    <lineage>
        <taxon>Bacteria</taxon>
        <taxon>Pseudomonadati</taxon>
        <taxon>Bacteroidota</taxon>
        <taxon>Flavobacteriia</taxon>
        <taxon>Flavobacteriales</taxon>
        <taxon>Salibacteraceae</taxon>
        <taxon>Salibacter</taxon>
    </lineage>
</organism>
<dbReference type="RefSeq" id="WP_151167477.1">
    <property type="nucleotide sequence ID" value="NZ_WACR01000005.1"/>
</dbReference>
<proteinExistence type="predicted"/>
<evidence type="ECO:0000313" key="1">
    <source>
        <dbReference type="EMBL" id="KAB1064374.1"/>
    </source>
</evidence>